<dbReference type="GO" id="GO:0005886">
    <property type="term" value="C:plasma membrane"/>
    <property type="evidence" value="ECO:0007669"/>
    <property type="project" value="UniProtKB-SubCell"/>
</dbReference>
<evidence type="ECO:0000313" key="7">
    <source>
        <dbReference type="EMBL" id="SVA21025.1"/>
    </source>
</evidence>
<sequence length="489" mass="56183">MAIRKPVITAGKQGFIYGLGNILNKLASFLLIPVYTVFLPTSVVGILILIELFENLLVNFLPYGVAYGMWEKLKKEPEKKFQSFSSAFYWSLITTSLAILLLYLSSGSFIYFLGIPEDIDWVYKLILLNILFNVQIRVFLWFIQYEGKAIQFIIVSFIQFSGTLLLSILFVVYQGKGLEGFIIGKFFSYLVVFVGCLLYTLFKYPKTIDFYRYISMLRFGFPLMVLGLTHPILTILDRFVMRMLELPLDQIGIYSIGYKFGMIINMILVIPMQRVWSPMMFKLGLKEDSLQYHRDFLLYYSIIGMSLFVGLLLFSREILGAIATISYDSAASIIPIIALAYFFNGYRIFFQAGAALTGKTWDLIIIPVITICVSGIINYLLILQHGVIGAAVATLISYLLLDIIVYIVSGRSFDIEWKWKKLVNLFLLVGIIVYIFFNFILSLDRDVLLFEKLLLLTIFFIGLVVFRIIGLKELNSIKWIVQRIFRMNP</sequence>
<keyword evidence="4 6" id="KW-1133">Transmembrane helix</keyword>
<reference evidence="7" key="1">
    <citation type="submission" date="2018-05" db="EMBL/GenBank/DDBJ databases">
        <authorList>
            <person name="Lanie J.A."/>
            <person name="Ng W.-L."/>
            <person name="Kazmierczak K.M."/>
            <person name="Andrzejewski T.M."/>
            <person name="Davidsen T.M."/>
            <person name="Wayne K.J."/>
            <person name="Tettelin H."/>
            <person name="Glass J.I."/>
            <person name="Rusch D."/>
            <person name="Podicherti R."/>
            <person name="Tsui H.-C.T."/>
            <person name="Winkler M.E."/>
        </authorList>
    </citation>
    <scope>NUCLEOTIDE SEQUENCE</scope>
</reference>
<evidence type="ECO:0000256" key="4">
    <source>
        <dbReference type="ARBA" id="ARBA00022989"/>
    </source>
</evidence>
<organism evidence="7">
    <name type="scientific">marine metagenome</name>
    <dbReference type="NCBI Taxonomy" id="408172"/>
    <lineage>
        <taxon>unclassified sequences</taxon>
        <taxon>metagenomes</taxon>
        <taxon>ecological metagenomes</taxon>
    </lineage>
</organism>
<feature type="transmembrane region" description="Helical" evidence="6">
    <location>
        <begin position="14"/>
        <end position="38"/>
    </location>
</feature>
<feature type="transmembrane region" description="Helical" evidence="6">
    <location>
        <begin position="453"/>
        <end position="470"/>
    </location>
</feature>
<dbReference type="EMBL" id="UINC01005389">
    <property type="protein sequence ID" value="SVA21025.1"/>
    <property type="molecule type" value="Genomic_DNA"/>
</dbReference>
<evidence type="ECO:0000256" key="5">
    <source>
        <dbReference type="ARBA" id="ARBA00023136"/>
    </source>
</evidence>
<dbReference type="PANTHER" id="PTHR30250:SF11">
    <property type="entry name" value="O-ANTIGEN TRANSPORTER-RELATED"/>
    <property type="match status" value="1"/>
</dbReference>
<keyword evidence="2" id="KW-1003">Cell membrane</keyword>
<dbReference type="PANTHER" id="PTHR30250">
    <property type="entry name" value="PST FAMILY PREDICTED COLANIC ACID TRANSPORTER"/>
    <property type="match status" value="1"/>
</dbReference>
<feature type="transmembrane region" description="Helical" evidence="6">
    <location>
        <begin position="44"/>
        <end position="66"/>
    </location>
</feature>
<feature type="transmembrane region" description="Helical" evidence="6">
    <location>
        <begin position="216"/>
        <end position="236"/>
    </location>
</feature>
<feature type="transmembrane region" description="Helical" evidence="6">
    <location>
        <begin position="422"/>
        <end position="441"/>
    </location>
</feature>
<feature type="transmembrane region" description="Helical" evidence="6">
    <location>
        <begin position="363"/>
        <end position="382"/>
    </location>
</feature>
<accession>A0A381TYF1</accession>
<dbReference type="AlphaFoldDB" id="A0A381TYF1"/>
<evidence type="ECO:0000256" key="6">
    <source>
        <dbReference type="SAM" id="Phobius"/>
    </source>
</evidence>
<dbReference type="InterPro" id="IPR050833">
    <property type="entry name" value="Poly_Biosynth_Transport"/>
</dbReference>
<proteinExistence type="predicted"/>
<name>A0A381TYF1_9ZZZZ</name>
<feature type="transmembrane region" description="Helical" evidence="6">
    <location>
        <begin position="121"/>
        <end position="140"/>
    </location>
</feature>
<evidence type="ECO:0000256" key="2">
    <source>
        <dbReference type="ARBA" id="ARBA00022475"/>
    </source>
</evidence>
<feature type="transmembrane region" description="Helical" evidence="6">
    <location>
        <begin position="297"/>
        <end position="315"/>
    </location>
</feature>
<keyword evidence="5 6" id="KW-0472">Membrane</keyword>
<dbReference type="InterPro" id="IPR002797">
    <property type="entry name" value="Polysacc_synth"/>
</dbReference>
<feature type="transmembrane region" description="Helical" evidence="6">
    <location>
        <begin position="186"/>
        <end position="204"/>
    </location>
</feature>
<feature type="transmembrane region" description="Helical" evidence="6">
    <location>
        <begin position="87"/>
        <end position="115"/>
    </location>
</feature>
<protein>
    <submittedName>
        <fullName evidence="7">Uncharacterized protein</fullName>
    </submittedName>
</protein>
<evidence type="ECO:0000256" key="1">
    <source>
        <dbReference type="ARBA" id="ARBA00004651"/>
    </source>
</evidence>
<comment type="subcellular location">
    <subcellularLocation>
        <location evidence="1">Cell membrane</location>
        <topology evidence="1">Multi-pass membrane protein</topology>
    </subcellularLocation>
</comment>
<feature type="transmembrane region" description="Helical" evidence="6">
    <location>
        <begin position="256"/>
        <end position="276"/>
    </location>
</feature>
<keyword evidence="3 6" id="KW-0812">Transmembrane</keyword>
<gene>
    <name evidence="7" type="ORF">METZ01_LOCUS73879</name>
</gene>
<dbReference type="Pfam" id="PF01943">
    <property type="entry name" value="Polysacc_synt"/>
    <property type="match status" value="1"/>
</dbReference>
<evidence type="ECO:0000256" key="3">
    <source>
        <dbReference type="ARBA" id="ARBA00022692"/>
    </source>
</evidence>
<feature type="transmembrane region" description="Helical" evidence="6">
    <location>
        <begin position="152"/>
        <end position="174"/>
    </location>
</feature>
<feature type="transmembrane region" description="Helical" evidence="6">
    <location>
        <begin position="388"/>
        <end position="410"/>
    </location>
</feature>